<dbReference type="Proteomes" id="UP000309997">
    <property type="component" value="Unassembled WGS sequence"/>
</dbReference>
<dbReference type="EMBL" id="RCHU02000014">
    <property type="protein sequence ID" value="KAL3572131.1"/>
    <property type="molecule type" value="Genomic_DNA"/>
</dbReference>
<gene>
    <name evidence="1" type="ORF">D5086_026035</name>
</gene>
<evidence type="ECO:0000313" key="1">
    <source>
        <dbReference type="EMBL" id="KAL3572131.1"/>
    </source>
</evidence>
<reference evidence="1 2" key="1">
    <citation type="journal article" date="2024" name="Plant Biotechnol. J.">
        <title>Genome and CRISPR/Cas9 system of a widespread forest tree (Populus alba) in the world.</title>
        <authorList>
            <person name="Liu Y.J."/>
            <person name="Jiang P.F."/>
            <person name="Han X.M."/>
            <person name="Li X.Y."/>
            <person name="Wang H.M."/>
            <person name="Wang Y.J."/>
            <person name="Wang X.X."/>
            <person name="Zeng Q.Y."/>
        </authorList>
    </citation>
    <scope>NUCLEOTIDE SEQUENCE [LARGE SCALE GENOMIC DNA]</scope>
    <source>
        <strain evidence="2">cv. PAL-ZL1</strain>
    </source>
</reference>
<accession>A0ACC4B1B7</accession>
<sequence length="168" mass="18643">MWWFGIPGLEDGMKPAFSVLAPESVYGRRPQFLQKIHLLLASACYFVKPSYNGALFLAAGFSHPLGMELPLSSLLSSLPPFIFPAIFFVLSPFSFSPIEREKGKGCYRKVLFFCLNNITKFDLGGERGPFCTSRRACHCNCITATIPTATYLPWSAVAMAKIFVVSNE</sequence>
<organism evidence="1 2">
    <name type="scientific">Populus alba</name>
    <name type="common">White poplar</name>
    <dbReference type="NCBI Taxonomy" id="43335"/>
    <lineage>
        <taxon>Eukaryota</taxon>
        <taxon>Viridiplantae</taxon>
        <taxon>Streptophyta</taxon>
        <taxon>Embryophyta</taxon>
        <taxon>Tracheophyta</taxon>
        <taxon>Spermatophyta</taxon>
        <taxon>Magnoliopsida</taxon>
        <taxon>eudicotyledons</taxon>
        <taxon>Gunneridae</taxon>
        <taxon>Pentapetalae</taxon>
        <taxon>rosids</taxon>
        <taxon>fabids</taxon>
        <taxon>Malpighiales</taxon>
        <taxon>Salicaceae</taxon>
        <taxon>Saliceae</taxon>
        <taxon>Populus</taxon>
    </lineage>
</organism>
<keyword evidence="2" id="KW-1185">Reference proteome</keyword>
<protein>
    <submittedName>
        <fullName evidence="1">Uncharacterized protein</fullName>
    </submittedName>
</protein>
<comment type="caution">
    <text evidence="1">The sequence shown here is derived from an EMBL/GenBank/DDBJ whole genome shotgun (WGS) entry which is preliminary data.</text>
</comment>
<evidence type="ECO:0000313" key="2">
    <source>
        <dbReference type="Proteomes" id="UP000309997"/>
    </source>
</evidence>
<proteinExistence type="predicted"/>
<name>A0ACC4B1B7_POPAL</name>